<evidence type="ECO:0000256" key="6">
    <source>
        <dbReference type="ARBA" id="ARBA00022723"/>
    </source>
</evidence>
<proteinExistence type="inferred from homology"/>
<dbReference type="InterPro" id="IPR002125">
    <property type="entry name" value="CMP_dCMP_dom"/>
</dbReference>
<dbReference type="InterPro" id="IPR016192">
    <property type="entry name" value="APOBEC/CMP_deaminase_Zn-bd"/>
</dbReference>
<evidence type="ECO:0000256" key="7">
    <source>
        <dbReference type="ARBA" id="ARBA00022801"/>
    </source>
</evidence>
<comment type="cofactor">
    <cofactor evidence="1">
        <name>Zn(2+)</name>
        <dbReference type="ChEBI" id="CHEBI:29105"/>
    </cofactor>
</comment>
<dbReference type="PANTHER" id="PTHR11079">
    <property type="entry name" value="CYTOSINE DEAMINASE FAMILY MEMBER"/>
    <property type="match status" value="1"/>
</dbReference>
<dbReference type="InterPro" id="IPR016193">
    <property type="entry name" value="Cytidine_deaminase-like"/>
</dbReference>
<comment type="catalytic activity">
    <reaction evidence="9">
        <text>adenosine(34) in tRNA + H2O + H(+) = inosine(34) in tRNA + NH4(+)</text>
        <dbReference type="Rhea" id="RHEA:43168"/>
        <dbReference type="Rhea" id="RHEA-COMP:10373"/>
        <dbReference type="Rhea" id="RHEA-COMP:10374"/>
        <dbReference type="ChEBI" id="CHEBI:15377"/>
        <dbReference type="ChEBI" id="CHEBI:15378"/>
        <dbReference type="ChEBI" id="CHEBI:28938"/>
        <dbReference type="ChEBI" id="CHEBI:74411"/>
        <dbReference type="ChEBI" id="CHEBI:82852"/>
        <dbReference type="EC" id="3.5.4.33"/>
    </reaction>
</comment>
<reference evidence="11" key="1">
    <citation type="submission" date="2018-05" db="EMBL/GenBank/DDBJ databases">
        <authorList>
            <person name="Lanie J.A."/>
            <person name="Ng W.-L."/>
            <person name="Kazmierczak K.M."/>
            <person name="Andrzejewski T.M."/>
            <person name="Davidsen T.M."/>
            <person name="Wayne K.J."/>
            <person name="Tettelin H."/>
            <person name="Glass J.I."/>
            <person name="Rusch D."/>
            <person name="Podicherti R."/>
            <person name="Tsui H.-C.T."/>
            <person name="Winkler M.E."/>
        </authorList>
    </citation>
    <scope>NUCLEOTIDE SEQUENCE</scope>
</reference>
<dbReference type="AlphaFoldDB" id="A0A381UBI8"/>
<dbReference type="GO" id="GO:0008270">
    <property type="term" value="F:zinc ion binding"/>
    <property type="evidence" value="ECO:0007669"/>
    <property type="project" value="InterPro"/>
</dbReference>
<gene>
    <name evidence="11" type="ORF">METZ01_LOCUS78178</name>
</gene>
<evidence type="ECO:0000256" key="5">
    <source>
        <dbReference type="ARBA" id="ARBA00022694"/>
    </source>
</evidence>
<evidence type="ECO:0000256" key="4">
    <source>
        <dbReference type="ARBA" id="ARBA00019216"/>
    </source>
</evidence>
<dbReference type="Pfam" id="PF00383">
    <property type="entry name" value="dCMP_cyt_deam_1"/>
    <property type="match status" value="1"/>
</dbReference>
<evidence type="ECO:0000256" key="2">
    <source>
        <dbReference type="ARBA" id="ARBA00010669"/>
    </source>
</evidence>
<dbReference type="PANTHER" id="PTHR11079:SF179">
    <property type="entry name" value="TRNA(ADENINE(34)) DEAMINASE, CHLOROPLASTIC"/>
    <property type="match status" value="1"/>
</dbReference>
<dbReference type="HAMAP" id="MF_00972">
    <property type="entry name" value="tRNA_aden_deaminase"/>
    <property type="match status" value="1"/>
</dbReference>
<evidence type="ECO:0000256" key="9">
    <source>
        <dbReference type="ARBA" id="ARBA00048045"/>
    </source>
</evidence>
<dbReference type="EC" id="3.5.4.33" evidence="3"/>
<organism evidence="11">
    <name type="scientific">marine metagenome</name>
    <dbReference type="NCBI Taxonomy" id="408172"/>
    <lineage>
        <taxon>unclassified sequences</taxon>
        <taxon>metagenomes</taxon>
        <taxon>ecological metagenomes</taxon>
    </lineage>
</organism>
<comment type="similarity">
    <text evidence="2">Belongs to the cytidine and deoxycytidylate deaminase family. ADAT2 subfamily.</text>
</comment>
<evidence type="ECO:0000313" key="11">
    <source>
        <dbReference type="EMBL" id="SVA25324.1"/>
    </source>
</evidence>
<dbReference type="SUPFAM" id="SSF53927">
    <property type="entry name" value="Cytidine deaminase-like"/>
    <property type="match status" value="1"/>
</dbReference>
<keyword evidence="6" id="KW-0479">Metal-binding</keyword>
<feature type="domain" description="CMP/dCMP-type deaminase" evidence="10">
    <location>
        <begin position="1"/>
        <end position="114"/>
    </location>
</feature>
<dbReference type="Gene3D" id="3.40.140.10">
    <property type="entry name" value="Cytidine Deaminase, domain 2"/>
    <property type="match status" value="1"/>
</dbReference>
<dbReference type="PROSITE" id="PS00903">
    <property type="entry name" value="CYT_DCMP_DEAMINASES_1"/>
    <property type="match status" value="1"/>
</dbReference>
<keyword evidence="8" id="KW-0862">Zinc</keyword>
<dbReference type="GO" id="GO:0002100">
    <property type="term" value="P:tRNA wobble adenosine to inosine editing"/>
    <property type="evidence" value="ECO:0007669"/>
    <property type="project" value="InterPro"/>
</dbReference>
<evidence type="ECO:0000256" key="8">
    <source>
        <dbReference type="ARBA" id="ARBA00022833"/>
    </source>
</evidence>
<sequence>MNIKYFMKKALEQANKALLADEIPIGAVLVDNNNNKIISESYNLINANHNATQHAEMIVIHKACQKRQSKFLSNTSLFVTLEPCAMCAAAISEVHIDKIYFGAYDEKKGGLESMMKIYNQHHFFVPEVYGGMNELECSLLLKNFFLDQR</sequence>
<accession>A0A381UBI8</accession>
<evidence type="ECO:0000256" key="1">
    <source>
        <dbReference type="ARBA" id="ARBA00001947"/>
    </source>
</evidence>
<keyword evidence="5" id="KW-0819">tRNA processing</keyword>
<evidence type="ECO:0000256" key="3">
    <source>
        <dbReference type="ARBA" id="ARBA00012740"/>
    </source>
</evidence>
<protein>
    <recommendedName>
        <fullName evidence="4">tRNA-specific adenosine deaminase 2</fullName>
        <ecNumber evidence="3">3.5.4.33</ecNumber>
    </recommendedName>
</protein>
<evidence type="ECO:0000259" key="10">
    <source>
        <dbReference type="PROSITE" id="PS51747"/>
    </source>
</evidence>
<keyword evidence="7" id="KW-0378">Hydrolase</keyword>
<dbReference type="InterPro" id="IPR028883">
    <property type="entry name" value="tRNA_aden_deaminase"/>
</dbReference>
<dbReference type="PROSITE" id="PS51747">
    <property type="entry name" value="CYT_DCMP_DEAMINASES_2"/>
    <property type="match status" value="1"/>
</dbReference>
<dbReference type="CDD" id="cd01285">
    <property type="entry name" value="nucleoside_deaminase"/>
    <property type="match status" value="1"/>
</dbReference>
<name>A0A381UBI8_9ZZZZ</name>
<dbReference type="EMBL" id="UINC01006076">
    <property type="protein sequence ID" value="SVA25324.1"/>
    <property type="molecule type" value="Genomic_DNA"/>
</dbReference>
<dbReference type="GO" id="GO:0052717">
    <property type="term" value="F:tRNA-specific adenosine-34 deaminase activity"/>
    <property type="evidence" value="ECO:0007669"/>
    <property type="project" value="UniProtKB-EC"/>
</dbReference>